<comment type="caution">
    <text evidence="2">The sequence shown here is derived from an EMBL/GenBank/DDBJ whole genome shotgun (WGS) entry which is preliminary data.</text>
</comment>
<dbReference type="PANTHER" id="PTHR42905">
    <property type="entry name" value="PHOSPHOENOLPYRUVATE CARBOXYLASE"/>
    <property type="match status" value="1"/>
</dbReference>
<keyword evidence="1" id="KW-0479">Metal-binding</keyword>
<dbReference type="InterPro" id="IPR015813">
    <property type="entry name" value="Pyrv/PenolPyrv_kinase-like_dom"/>
</dbReference>
<dbReference type="Pfam" id="PF13714">
    <property type="entry name" value="PEP_mutase"/>
    <property type="match status" value="1"/>
</dbReference>
<protein>
    <submittedName>
        <fullName evidence="2">Isocitrate lyase/phosphoenolpyruvate mutase family protein</fullName>
    </submittedName>
</protein>
<reference evidence="2" key="1">
    <citation type="submission" date="2020-03" db="EMBL/GenBank/DDBJ databases">
        <title>Solimonas marina sp. nov., isolated from deep seawater of the Pacific Ocean.</title>
        <authorList>
            <person name="Liu X."/>
            <person name="Lai Q."/>
            <person name="Sun F."/>
            <person name="Gai Y."/>
            <person name="Li G."/>
            <person name="Shao Z."/>
        </authorList>
    </citation>
    <scope>NUCLEOTIDE SEQUENCE</scope>
    <source>
        <strain evidence="2">C16B3</strain>
    </source>
</reference>
<dbReference type="InterPro" id="IPR040442">
    <property type="entry name" value="Pyrv_kinase-like_dom_sf"/>
</dbReference>
<evidence type="ECO:0000256" key="1">
    <source>
        <dbReference type="ARBA" id="ARBA00022723"/>
    </source>
</evidence>
<dbReference type="Proteomes" id="UP000653472">
    <property type="component" value="Unassembled WGS sequence"/>
</dbReference>
<dbReference type="CDD" id="cd00377">
    <property type="entry name" value="ICL_PEPM"/>
    <property type="match status" value="1"/>
</dbReference>
<dbReference type="Gene3D" id="3.20.20.60">
    <property type="entry name" value="Phosphoenolpyruvate-binding domains"/>
    <property type="match status" value="1"/>
</dbReference>
<keyword evidence="3" id="KW-1185">Reference proteome</keyword>
<dbReference type="AlphaFoldDB" id="A0A969W5M2"/>
<organism evidence="2 3">
    <name type="scientific">Solimonas marina</name>
    <dbReference type="NCBI Taxonomy" id="2714601"/>
    <lineage>
        <taxon>Bacteria</taxon>
        <taxon>Pseudomonadati</taxon>
        <taxon>Pseudomonadota</taxon>
        <taxon>Gammaproteobacteria</taxon>
        <taxon>Nevskiales</taxon>
        <taxon>Nevskiaceae</taxon>
        <taxon>Solimonas</taxon>
    </lineage>
</organism>
<dbReference type="GO" id="GO:0016829">
    <property type="term" value="F:lyase activity"/>
    <property type="evidence" value="ECO:0007669"/>
    <property type="project" value="UniProtKB-KW"/>
</dbReference>
<gene>
    <name evidence="2" type="ORF">G7Y82_01730</name>
</gene>
<dbReference type="RefSeq" id="WP_168146262.1">
    <property type="nucleotide sequence ID" value="NZ_JAAVXB010000001.1"/>
</dbReference>
<dbReference type="SUPFAM" id="SSF51621">
    <property type="entry name" value="Phosphoenolpyruvate/pyruvate domain"/>
    <property type="match status" value="1"/>
</dbReference>
<keyword evidence="2" id="KW-0456">Lyase</keyword>
<sequence length="259" mass="26708">MQQNERARQLAALHIKGDPLALYNAWDAGSARAIASAGAAVIATSSWAVAAAHGYEDGEALPLPLAEQIVGRIVAAVDVPVTVDVEGGYSDDPDRCAENVARFVDQGVAGINFEDRIVSGTGLYSTAAHAARIRAIRRMADARGIALFINARSDLFFDGRAPTPATLAEAQARARAYADAGASGYFVPGLIDLDVIATLCASIDLPLNVMTMPGLADADTLAAAGVARISHGPGAYLEAMRALRSDAASVYGTGADAQA</sequence>
<dbReference type="EMBL" id="JAAVXB010000001">
    <property type="protein sequence ID" value="NKF21017.1"/>
    <property type="molecule type" value="Genomic_DNA"/>
</dbReference>
<name>A0A969W5M2_9GAMM</name>
<dbReference type="PANTHER" id="PTHR42905:SF16">
    <property type="entry name" value="CARBOXYPHOSPHONOENOLPYRUVATE PHOSPHONOMUTASE-LIKE PROTEIN (AFU_ORTHOLOGUE AFUA_5G07230)"/>
    <property type="match status" value="1"/>
</dbReference>
<dbReference type="GO" id="GO:0046872">
    <property type="term" value="F:metal ion binding"/>
    <property type="evidence" value="ECO:0007669"/>
    <property type="project" value="UniProtKB-KW"/>
</dbReference>
<dbReference type="InterPro" id="IPR039556">
    <property type="entry name" value="ICL/PEPM"/>
</dbReference>
<proteinExistence type="predicted"/>
<accession>A0A969W5M2</accession>
<evidence type="ECO:0000313" key="2">
    <source>
        <dbReference type="EMBL" id="NKF21017.1"/>
    </source>
</evidence>
<evidence type="ECO:0000313" key="3">
    <source>
        <dbReference type="Proteomes" id="UP000653472"/>
    </source>
</evidence>